<feature type="region of interest" description="Disordered" evidence="1">
    <location>
        <begin position="20"/>
        <end position="44"/>
    </location>
</feature>
<dbReference type="AlphaFoldDB" id="A0A4E0QJ67"/>
<gene>
    <name evidence="2" type="ORF">PN36_34045</name>
</gene>
<dbReference type="EMBL" id="JSZA02000375">
    <property type="protein sequence ID" value="TGN99749.1"/>
    <property type="molecule type" value="Genomic_DNA"/>
</dbReference>
<name>A0A4E0QJ67_9GAMM</name>
<keyword evidence="3" id="KW-1185">Reference proteome</keyword>
<evidence type="ECO:0000313" key="3">
    <source>
        <dbReference type="Proteomes" id="UP000030428"/>
    </source>
</evidence>
<proteinExistence type="predicted"/>
<comment type="caution">
    <text evidence="2">The sequence shown here is derived from an EMBL/GenBank/DDBJ whole genome shotgun (WGS) entry which is preliminary data.</text>
</comment>
<protein>
    <submittedName>
        <fullName evidence="2">Uncharacterized protein</fullName>
    </submittedName>
</protein>
<accession>A0A4E0QJ67</accession>
<reference evidence="2 3" key="1">
    <citation type="journal article" date="2016" name="Front. Microbiol.">
        <title>Single-Cell (Meta-)Genomics of a Dimorphic Candidatus Thiomargarita nelsonii Reveals Genomic Plasticity.</title>
        <authorList>
            <person name="Flood B.E."/>
            <person name="Fliss P."/>
            <person name="Jones D.S."/>
            <person name="Dick G.J."/>
            <person name="Jain S."/>
            <person name="Kaster A.K."/>
            <person name="Winkel M."/>
            <person name="Mussmann M."/>
            <person name="Bailey J."/>
        </authorList>
    </citation>
    <scope>NUCLEOTIDE SEQUENCE [LARGE SCALE GENOMIC DNA]</scope>
    <source>
        <strain evidence="2">Hydrate Ridge</strain>
    </source>
</reference>
<evidence type="ECO:0000313" key="2">
    <source>
        <dbReference type="EMBL" id="TGN99749.1"/>
    </source>
</evidence>
<sequence>MKKVKPIDTVPAGLQRFLKAKPPEKRDQTRYLPPIKKNRSCGEAKDDNVMDDEIIKPSELPILPALFSITRKPPQGIINKVKVGALKVNEKACIQAGIDPKKVAATIDTFNLNCERLCLARKTVLEKLEEDFEVELANLGENPSDKEIKSVLKKMAEYSLAVNQDGTLPAFFTTIRAFFFPIAESILVQFPQNWI</sequence>
<organism evidence="2 3">
    <name type="scientific">Candidatus Thiomargarita nelsonii</name>
    <dbReference type="NCBI Taxonomy" id="1003181"/>
    <lineage>
        <taxon>Bacteria</taxon>
        <taxon>Pseudomonadati</taxon>
        <taxon>Pseudomonadota</taxon>
        <taxon>Gammaproteobacteria</taxon>
        <taxon>Thiotrichales</taxon>
        <taxon>Thiotrichaceae</taxon>
        <taxon>Thiomargarita</taxon>
    </lineage>
</organism>
<evidence type="ECO:0000256" key="1">
    <source>
        <dbReference type="SAM" id="MobiDB-lite"/>
    </source>
</evidence>
<dbReference type="Proteomes" id="UP000030428">
    <property type="component" value="Unassembled WGS sequence"/>
</dbReference>